<proteinExistence type="inferred from homology"/>
<evidence type="ECO:0000256" key="2">
    <source>
        <dbReference type="RuleBase" id="RU361117"/>
    </source>
</evidence>
<dbReference type="NCBIfam" id="TIGR00685">
    <property type="entry name" value="T6PP"/>
    <property type="match status" value="1"/>
</dbReference>
<dbReference type="EMBL" id="JABFCX010000003">
    <property type="protein sequence ID" value="NNU16826.1"/>
    <property type="molecule type" value="Genomic_DNA"/>
</dbReference>
<comment type="similarity">
    <text evidence="2">Belongs to the trehalose phosphatase family.</text>
</comment>
<name>A0A7Y3RNH4_9PROT</name>
<dbReference type="InterPro" id="IPR023214">
    <property type="entry name" value="HAD_sf"/>
</dbReference>
<evidence type="ECO:0000313" key="3">
    <source>
        <dbReference type="EMBL" id="NNU16826.1"/>
    </source>
</evidence>
<comment type="function">
    <text evidence="2">Removes the phosphate from trehalose 6-phosphate to produce free trehalose.</text>
</comment>
<comment type="catalytic activity">
    <reaction evidence="2">
        <text>alpha,alpha-trehalose 6-phosphate + H2O = alpha,alpha-trehalose + phosphate</text>
        <dbReference type="Rhea" id="RHEA:23420"/>
        <dbReference type="ChEBI" id="CHEBI:15377"/>
        <dbReference type="ChEBI" id="CHEBI:16551"/>
        <dbReference type="ChEBI" id="CHEBI:43474"/>
        <dbReference type="ChEBI" id="CHEBI:58429"/>
        <dbReference type="EC" id="3.1.3.12"/>
    </reaction>
</comment>
<dbReference type="Proteomes" id="UP000536835">
    <property type="component" value="Unassembled WGS sequence"/>
</dbReference>
<comment type="caution">
    <text evidence="3">The sequence shown here is derived from an EMBL/GenBank/DDBJ whole genome shotgun (WGS) entry which is preliminary data.</text>
</comment>
<dbReference type="EC" id="3.1.3.12" evidence="2"/>
<dbReference type="GO" id="GO:0004805">
    <property type="term" value="F:trehalose-phosphatase activity"/>
    <property type="evidence" value="ECO:0007669"/>
    <property type="project" value="UniProtKB-EC"/>
</dbReference>
<evidence type="ECO:0000256" key="1">
    <source>
        <dbReference type="ARBA" id="ARBA00022801"/>
    </source>
</evidence>
<dbReference type="Gene3D" id="3.40.50.1000">
    <property type="entry name" value="HAD superfamily/HAD-like"/>
    <property type="match status" value="1"/>
</dbReference>
<dbReference type="AlphaFoldDB" id="A0A7Y3RNH4"/>
<dbReference type="SUPFAM" id="SSF56784">
    <property type="entry name" value="HAD-like"/>
    <property type="match status" value="1"/>
</dbReference>
<comment type="pathway">
    <text evidence="2">Glycan biosynthesis; trehalose biosynthesis.</text>
</comment>
<comment type="cofactor">
    <cofactor evidence="2">
        <name>Mg(2+)</name>
        <dbReference type="ChEBI" id="CHEBI:18420"/>
    </cofactor>
</comment>
<dbReference type="InterPro" id="IPR003337">
    <property type="entry name" value="Trehalose_PPase"/>
</dbReference>
<dbReference type="GO" id="GO:0005992">
    <property type="term" value="P:trehalose biosynthetic process"/>
    <property type="evidence" value="ECO:0007669"/>
    <property type="project" value="UniProtKB-UniPathway"/>
</dbReference>
<dbReference type="UniPathway" id="UPA00299"/>
<organism evidence="3 4">
    <name type="scientific">Parvularcula mediterranea</name>
    <dbReference type="NCBI Taxonomy" id="2732508"/>
    <lineage>
        <taxon>Bacteria</taxon>
        <taxon>Pseudomonadati</taxon>
        <taxon>Pseudomonadota</taxon>
        <taxon>Alphaproteobacteria</taxon>
        <taxon>Parvularculales</taxon>
        <taxon>Parvularculaceae</taxon>
        <taxon>Parvularcula</taxon>
    </lineage>
</organism>
<accession>A0A7Y3RNH4</accession>
<dbReference type="Pfam" id="PF02358">
    <property type="entry name" value="Trehalose_PPase"/>
    <property type="match status" value="1"/>
</dbReference>
<keyword evidence="2" id="KW-0479">Metal-binding</keyword>
<keyword evidence="2" id="KW-0460">Magnesium</keyword>
<protein>
    <recommendedName>
        <fullName evidence="2">Trehalose 6-phosphate phosphatase</fullName>
        <ecNumber evidence="2">3.1.3.12</ecNumber>
    </recommendedName>
</protein>
<dbReference type="InterPro" id="IPR044651">
    <property type="entry name" value="OTSB-like"/>
</dbReference>
<evidence type="ECO:0000313" key="4">
    <source>
        <dbReference type="Proteomes" id="UP000536835"/>
    </source>
</evidence>
<dbReference type="InterPro" id="IPR036412">
    <property type="entry name" value="HAD-like_sf"/>
</dbReference>
<dbReference type="PANTHER" id="PTHR43768:SF3">
    <property type="entry name" value="TREHALOSE 6-PHOSPHATE PHOSPHATASE"/>
    <property type="match status" value="1"/>
</dbReference>
<dbReference type="GO" id="GO:0046872">
    <property type="term" value="F:metal ion binding"/>
    <property type="evidence" value="ECO:0007669"/>
    <property type="project" value="UniProtKB-KW"/>
</dbReference>
<sequence length="238" mass="25299">MGLITAETALFLDFDGTLAPLQDDPDAVGLPEGGAELLLGLSEKLGGALALVSGRDARDLSRRVPNALWRAGNHGDMIIPPGTDEPSKVETAPAALLEGAKALADRLEGVRLEEKARVICIHSRTAPQHADEIAQKVEELAAAVGGYKVQRGKDIVELKPEGVDKGAAIERLMTEDAFRGRKPLFIGDDTTDEDGFIVCIHRGGSAVKVGEGKTLAPHRLSSTDDVWEFLKGTLHDLA</sequence>
<keyword evidence="1 2" id="KW-0378">Hydrolase</keyword>
<dbReference type="Gene3D" id="3.30.70.1020">
    <property type="entry name" value="Trehalose-6-phosphate phosphatase related protein, domain 2"/>
    <property type="match status" value="1"/>
</dbReference>
<dbReference type="PANTHER" id="PTHR43768">
    <property type="entry name" value="TREHALOSE 6-PHOSPHATE PHOSPHATASE"/>
    <property type="match status" value="1"/>
</dbReference>
<reference evidence="3 4" key="1">
    <citation type="submission" date="2020-05" db="EMBL/GenBank/DDBJ databases">
        <title>Parvularcula mediterraneae sp. nov., isolated from polypropylene straw from shallow seawater of the seashore of Laganas in Zakynthos island, Greece.</title>
        <authorList>
            <person name="Szabo I."/>
            <person name="Al-Omari J."/>
            <person name="Rado J."/>
            <person name="Szerdahelyi G.S."/>
        </authorList>
    </citation>
    <scope>NUCLEOTIDE SEQUENCE [LARGE SCALE GENOMIC DNA]</scope>
    <source>
        <strain evidence="3 4">ZS-1/3</strain>
    </source>
</reference>
<keyword evidence="4" id="KW-1185">Reference proteome</keyword>
<dbReference type="RefSeq" id="WP_173199655.1">
    <property type="nucleotide sequence ID" value="NZ_JABFCX010000003.1"/>
</dbReference>
<gene>
    <name evidence="3" type="primary">otsB</name>
    <name evidence="3" type="ORF">HK107_10900</name>
</gene>